<dbReference type="AlphaFoldDB" id="A0A6L3ZCV8"/>
<name>A0A6L3ZCV8_9FLAO</name>
<organism evidence="2 3">
    <name type="scientific">Phaeocystidibacter marisrubri</name>
    <dbReference type="NCBI Taxonomy" id="1577780"/>
    <lineage>
        <taxon>Bacteria</taxon>
        <taxon>Pseudomonadati</taxon>
        <taxon>Bacteroidota</taxon>
        <taxon>Flavobacteriia</taxon>
        <taxon>Flavobacteriales</taxon>
        <taxon>Phaeocystidibacteraceae</taxon>
        <taxon>Phaeocystidibacter</taxon>
    </lineage>
</organism>
<dbReference type="Proteomes" id="UP000484164">
    <property type="component" value="Unassembled WGS sequence"/>
</dbReference>
<dbReference type="RefSeq" id="WP_229732411.1">
    <property type="nucleotide sequence ID" value="NZ_BMGX01000001.1"/>
</dbReference>
<sequence>MMKRIASLFALVWGGLTLQAQVTTLPAENINPEDTLVIYVDINALDMSLGHNQLLKDAVDAGEDMYIWTWSPAEHAAGHPLANGIGSQAWKNSNDTLRMTPEGGYVFSYTLVPTDFYEVDAATCYANDLEFLVKPKDGGGYGDPDIKSSDFLVAIDPPSTQQPPVSQFPAFVSESDVVTVVYDNNREPKSTMQNLQEGEVYVYIGYWLDGEDVEIAEPHRYCSFAQVGTAFPELAMDEVEPGIFQFSMQTNDFLDGQGQSIIQVRIVVKKGNTGISVDGRNDQDLLIDLEACP</sequence>
<evidence type="ECO:0000313" key="3">
    <source>
        <dbReference type="Proteomes" id="UP000484164"/>
    </source>
</evidence>
<evidence type="ECO:0008006" key="4">
    <source>
        <dbReference type="Google" id="ProtNLM"/>
    </source>
</evidence>
<evidence type="ECO:0000313" key="2">
    <source>
        <dbReference type="EMBL" id="KAB2815065.1"/>
    </source>
</evidence>
<dbReference type="EMBL" id="WBVQ01000003">
    <property type="protein sequence ID" value="KAB2815065.1"/>
    <property type="molecule type" value="Genomic_DNA"/>
</dbReference>
<accession>A0A6L3ZCV8</accession>
<keyword evidence="3" id="KW-1185">Reference proteome</keyword>
<proteinExistence type="predicted"/>
<feature type="chain" id="PRO_5027070187" description="DUF4625 domain-containing protein" evidence="1">
    <location>
        <begin position="21"/>
        <end position="293"/>
    </location>
</feature>
<protein>
    <recommendedName>
        <fullName evidence="4">DUF4625 domain-containing protein</fullName>
    </recommendedName>
</protein>
<evidence type="ECO:0000256" key="1">
    <source>
        <dbReference type="SAM" id="SignalP"/>
    </source>
</evidence>
<comment type="caution">
    <text evidence="2">The sequence shown here is derived from an EMBL/GenBank/DDBJ whole genome shotgun (WGS) entry which is preliminary data.</text>
</comment>
<gene>
    <name evidence="2" type="ORF">F8C82_13260</name>
</gene>
<keyword evidence="1" id="KW-0732">Signal</keyword>
<reference evidence="2 3" key="1">
    <citation type="submission" date="2019-10" db="EMBL/GenBank/DDBJ databases">
        <title>Genome sequence of Phaeocystidibacter marisrubri JCM30614 (type strain).</title>
        <authorList>
            <person name="Bowman J.P."/>
        </authorList>
    </citation>
    <scope>NUCLEOTIDE SEQUENCE [LARGE SCALE GENOMIC DNA]</scope>
    <source>
        <strain evidence="2 3">JCM 30614</strain>
    </source>
</reference>
<feature type="signal peptide" evidence="1">
    <location>
        <begin position="1"/>
        <end position="20"/>
    </location>
</feature>